<evidence type="ECO:0000313" key="10">
    <source>
        <dbReference type="Proteomes" id="UP000255233"/>
    </source>
</evidence>
<keyword evidence="3" id="KW-0813">Transport</keyword>
<evidence type="ECO:0000256" key="8">
    <source>
        <dbReference type="RuleBase" id="RU363041"/>
    </source>
</evidence>
<dbReference type="EMBL" id="UGVL01000001">
    <property type="protein sequence ID" value="SUE34349.1"/>
    <property type="molecule type" value="Genomic_DNA"/>
</dbReference>
<feature type="transmembrane region" description="Helical" evidence="8">
    <location>
        <begin position="238"/>
        <end position="257"/>
    </location>
</feature>
<evidence type="ECO:0000256" key="3">
    <source>
        <dbReference type="ARBA" id="ARBA00022448"/>
    </source>
</evidence>
<feature type="transmembrane region" description="Helical" evidence="8">
    <location>
        <begin position="180"/>
        <end position="200"/>
    </location>
</feature>
<evidence type="ECO:0000313" key="9">
    <source>
        <dbReference type="EMBL" id="SUE34349.1"/>
    </source>
</evidence>
<feature type="transmembrane region" description="Helical" evidence="8">
    <location>
        <begin position="101"/>
        <end position="119"/>
    </location>
</feature>
<dbReference type="InterPro" id="IPR052017">
    <property type="entry name" value="TSUP"/>
</dbReference>
<sequence>MEPTLIHYATAVLAGLASGIVSEIGGAGSLISLPMLIGLGLPPSVANGTNRIGVMTQYTMGYIRYLTRKPIPHKEAAILSVTLVLGTVAGAYFAVRIADAVFNWIFIGVMILTILFTFFSKELTDRPDSTDDPVSRSRAVDYLVFLGLGLYCGMIQAGMAYLMFYVLVKRMHTATKTAEAIKTYMSMIVTPFALFIFIWFGHIDWELGACVAVGGGFGGWLGEKFVERKDTHTVKDWFMVALIISVVYMLLFVQLHLHDGIFYL</sequence>
<evidence type="ECO:0000256" key="2">
    <source>
        <dbReference type="ARBA" id="ARBA00009142"/>
    </source>
</evidence>
<evidence type="ECO:0000256" key="5">
    <source>
        <dbReference type="ARBA" id="ARBA00022692"/>
    </source>
</evidence>
<dbReference type="AlphaFoldDB" id="A0A379MUB4"/>
<keyword evidence="10" id="KW-1185">Reference proteome</keyword>
<reference evidence="9 10" key="1">
    <citation type="submission" date="2018-06" db="EMBL/GenBank/DDBJ databases">
        <authorList>
            <consortium name="Pathogen Informatics"/>
            <person name="Doyle S."/>
        </authorList>
    </citation>
    <scope>NUCLEOTIDE SEQUENCE [LARGE SCALE GENOMIC DNA]</scope>
    <source>
        <strain evidence="9 10">NCTC11190</strain>
    </source>
</reference>
<dbReference type="Proteomes" id="UP000255233">
    <property type="component" value="Unassembled WGS sequence"/>
</dbReference>
<dbReference type="GO" id="GO:0005886">
    <property type="term" value="C:plasma membrane"/>
    <property type="evidence" value="ECO:0007669"/>
    <property type="project" value="UniProtKB-SubCell"/>
</dbReference>
<dbReference type="OrthoDB" id="554695at2"/>
<name>A0A379MUB4_9BACT</name>
<feature type="transmembrane region" description="Helical" evidence="8">
    <location>
        <begin position="76"/>
        <end position="94"/>
    </location>
</feature>
<feature type="transmembrane region" description="Helical" evidence="8">
    <location>
        <begin position="139"/>
        <end position="168"/>
    </location>
</feature>
<keyword evidence="4 8" id="KW-1003">Cell membrane</keyword>
<comment type="similarity">
    <text evidence="2 8">Belongs to the 4-toluene sulfonate uptake permease (TSUP) (TC 2.A.102) family.</text>
</comment>
<dbReference type="RefSeq" id="WP_027291777.1">
    <property type="nucleotide sequence ID" value="NZ_CANTWR010000001.1"/>
</dbReference>
<comment type="subcellular location">
    <subcellularLocation>
        <location evidence="1 8">Cell membrane</location>
        <topology evidence="1 8">Multi-pass membrane protein</topology>
    </subcellularLocation>
</comment>
<feature type="transmembrane region" description="Helical" evidence="8">
    <location>
        <begin position="12"/>
        <end position="37"/>
    </location>
</feature>
<dbReference type="Pfam" id="PF01925">
    <property type="entry name" value="TauE"/>
    <property type="match status" value="1"/>
</dbReference>
<protein>
    <recommendedName>
        <fullName evidence="8">Probable membrane transporter protein</fullName>
    </recommendedName>
</protein>
<evidence type="ECO:0000256" key="6">
    <source>
        <dbReference type="ARBA" id="ARBA00022989"/>
    </source>
</evidence>
<evidence type="ECO:0000256" key="1">
    <source>
        <dbReference type="ARBA" id="ARBA00004651"/>
    </source>
</evidence>
<evidence type="ECO:0000256" key="4">
    <source>
        <dbReference type="ARBA" id="ARBA00022475"/>
    </source>
</evidence>
<keyword evidence="6 8" id="KW-1133">Transmembrane helix</keyword>
<gene>
    <name evidence="9" type="ORF">NCTC11190_01572</name>
</gene>
<keyword evidence="7 8" id="KW-0472">Membrane</keyword>
<dbReference type="PANTHER" id="PTHR30269:SF0">
    <property type="entry name" value="MEMBRANE TRANSPORTER PROTEIN YFCA-RELATED"/>
    <property type="match status" value="1"/>
</dbReference>
<proteinExistence type="inferred from homology"/>
<organism evidence="9 10">
    <name type="scientific">Rikenella microfusus</name>
    <dbReference type="NCBI Taxonomy" id="28139"/>
    <lineage>
        <taxon>Bacteria</taxon>
        <taxon>Pseudomonadati</taxon>
        <taxon>Bacteroidota</taxon>
        <taxon>Bacteroidia</taxon>
        <taxon>Bacteroidales</taxon>
        <taxon>Rikenellaceae</taxon>
        <taxon>Rikenella</taxon>
    </lineage>
</organism>
<dbReference type="InterPro" id="IPR002781">
    <property type="entry name" value="TM_pro_TauE-like"/>
</dbReference>
<dbReference type="PANTHER" id="PTHR30269">
    <property type="entry name" value="TRANSMEMBRANE PROTEIN YFCA"/>
    <property type="match status" value="1"/>
</dbReference>
<dbReference type="STRING" id="880526.GCA_000427365_02247"/>
<accession>A0A379MUB4</accession>
<evidence type="ECO:0000256" key="7">
    <source>
        <dbReference type="ARBA" id="ARBA00023136"/>
    </source>
</evidence>
<keyword evidence="5 8" id="KW-0812">Transmembrane</keyword>
<feature type="transmembrane region" description="Helical" evidence="8">
    <location>
        <begin position="206"/>
        <end position="226"/>
    </location>
</feature>